<comment type="function">
    <text evidence="3">Part of a sulfur-relay system.</text>
</comment>
<dbReference type="SUPFAM" id="SSF69721">
    <property type="entry name" value="DsrC, the gamma subunit of dissimilatory sulfite reductase"/>
    <property type="match status" value="1"/>
</dbReference>
<evidence type="ECO:0000256" key="1">
    <source>
        <dbReference type="ARBA" id="ARBA00004496"/>
    </source>
</evidence>
<accession>A0A6M0K1H0</accession>
<protein>
    <recommendedName>
        <fullName evidence="3">Sulfurtransferase</fullName>
        <ecNumber evidence="3">2.8.1.-</ecNumber>
    </recommendedName>
</protein>
<keyword evidence="2" id="KW-0963">Cytoplasm</keyword>
<dbReference type="GO" id="GO:0016740">
    <property type="term" value="F:transferase activity"/>
    <property type="evidence" value="ECO:0007669"/>
    <property type="project" value="UniProtKB-KW"/>
</dbReference>
<dbReference type="NCBIfam" id="TIGR03342">
    <property type="entry name" value="dsrC_tusE_dsvC"/>
    <property type="match status" value="1"/>
</dbReference>
<keyword evidence="3" id="KW-0808">Transferase</keyword>
<name>A0A6M0K1H0_9GAMM</name>
<evidence type="ECO:0000313" key="5">
    <source>
        <dbReference type="Proteomes" id="UP000483379"/>
    </source>
</evidence>
<dbReference type="EMBL" id="JAAIJQ010000028">
    <property type="protein sequence ID" value="NEV62457.1"/>
    <property type="molecule type" value="Genomic_DNA"/>
</dbReference>
<comment type="caution">
    <text evidence="4">The sequence shown here is derived from an EMBL/GenBank/DDBJ whole genome shotgun (WGS) entry which is preliminary data.</text>
</comment>
<dbReference type="Pfam" id="PF04358">
    <property type="entry name" value="DsrC"/>
    <property type="match status" value="1"/>
</dbReference>
<comment type="similarity">
    <text evidence="3">Belongs to the dsrC/tusE family.</text>
</comment>
<dbReference type="GO" id="GO:0005737">
    <property type="term" value="C:cytoplasm"/>
    <property type="evidence" value="ECO:0007669"/>
    <property type="project" value="UniProtKB-SubCell"/>
</dbReference>
<comment type="subcellular location">
    <subcellularLocation>
        <location evidence="1">Cytoplasm</location>
    </subcellularLocation>
</comment>
<gene>
    <name evidence="4" type="ORF">G3446_11240</name>
</gene>
<dbReference type="PIRSF" id="PIRSF006223">
    <property type="entry name" value="DsrC_TusE"/>
    <property type="match status" value="1"/>
</dbReference>
<proteinExistence type="inferred from homology"/>
<dbReference type="Proteomes" id="UP000483379">
    <property type="component" value="Unassembled WGS sequence"/>
</dbReference>
<dbReference type="PANTHER" id="PTHR37010:SF1">
    <property type="entry name" value="SULFURTRANSFERASE TUSE"/>
    <property type="match status" value="1"/>
</dbReference>
<dbReference type="PANTHER" id="PTHR37010">
    <property type="entry name" value="SULFURTRANSFERASE TUSE"/>
    <property type="match status" value="1"/>
</dbReference>
<dbReference type="Gene3D" id="1.10.10.370">
    <property type="entry name" value="DsrC-like protein, C-terminal domain"/>
    <property type="match status" value="1"/>
</dbReference>
<dbReference type="GO" id="GO:0097163">
    <property type="term" value="F:sulfur carrier activity"/>
    <property type="evidence" value="ECO:0007669"/>
    <property type="project" value="TreeGrafter"/>
</dbReference>
<dbReference type="InterPro" id="IPR007453">
    <property type="entry name" value="DsrC/TusE"/>
</dbReference>
<evidence type="ECO:0000256" key="3">
    <source>
        <dbReference type="PIRNR" id="PIRNR006223"/>
    </source>
</evidence>
<organism evidence="4 5">
    <name type="scientific">Thiorhodococcus minor</name>
    <dbReference type="NCBI Taxonomy" id="57489"/>
    <lineage>
        <taxon>Bacteria</taxon>
        <taxon>Pseudomonadati</taxon>
        <taxon>Pseudomonadota</taxon>
        <taxon>Gammaproteobacteria</taxon>
        <taxon>Chromatiales</taxon>
        <taxon>Chromatiaceae</taxon>
        <taxon>Thiorhodococcus</taxon>
    </lineage>
</organism>
<reference evidence="4 5" key="1">
    <citation type="submission" date="2020-02" db="EMBL/GenBank/DDBJ databases">
        <title>Genome sequences of Thiorhodococcus mannitoliphagus and Thiorhodococcus minor, purple sulfur photosynthetic bacteria in the gammaproteobacterial family, Chromatiaceae.</title>
        <authorList>
            <person name="Aviles F.A."/>
            <person name="Meyer T.E."/>
            <person name="Kyndt J.A."/>
        </authorList>
    </citation>
    <scope>NUCLEOTIDE SEQUENCE [LARGE SCALE GENOMIC DNA]</scope>
    <source>
        <strain evidence="4 5">DSM 11518</strain>
    </source>
</reference>
<evidence type="ECO:0000313" key="4">
    <source>
        <dbReference type="EMBL" id="NEV62457.1"/>
    </source>
</evidence>
<dbReference type="AlphaFoldDB" id="A0A6M0K1H0"/>
<dbReference type="InterPro" id="IPR025526">
    <property type="entry name" value="DsrC-like_dom_sf"/>
</dbReference>
<dbReference type="Gene3D" id="3.30.1420.10">
    <property type="match status" value="1"/>
</dbReference>
<dbReference type="InterPro" id="IPR043163">
    <property type="entry name" value="DsrC-like_N"/>
</dbReference>
<dbReference type="RefSeq" id="WP_164452925.1">
    <property type="nucleotide sequence ID" value="NZ_JAAIJQ010000028.1"/>
</dbReference>
<dbReference type="EC" id="2.8.1.-" evidence="3"/>
<dbReference type="GO" id="GO:0002143">
    <property type="term" value="P:tRNA wobble position uridine thiolation"/>
    <property type="evidence" value="ECO:0007669"/>
    <property type="project" value="TreeGrafter"/>
</dbReference>
<keyword evidence="5" id="KW-1185">Reference proteome</keyword>
<sequence length="113" mass="12701">MSTTQIAGRDLQINKQGLLADFDAWAPEIAQAMAEEEGLDLSDCHWRVIHFLRDYYATHEMPPSPKVIVKSIGAELSEHLPCTRKHLESLFPDGGCKQACRLAGLPRYYCHSC</sequence>
<evidence type="ECO:0000256" key="2">
    <source>
        <dbReference type="ARBA" id="ARBA00022490"/>
    </source>
</evidence>
<dbReference type="InterPro" id="IPR042072">
    <property type="entry name" value="DsrC-like_C"/>
</dbReference>